<dbReference type="SMART" id="SM00382">
    <property type="entry name" value="AAA"/>
    <property type="match status" value="1"/>
</dbReference>
<dbReference type="GO" id="GO:0016829">
    <property type="term" value="F:lyase activity"/>
    <property type="evidence" value="ECO:0007669"/>
    <property type="project" value="UniProtKB-KW"/>
</dbReference>
<dbReference type="PANTHER" id="PTHR32071:SF77">
    <property type="entry name" value="TRANSCRIPTIONAL REGULATORY PROTEIN"/>
    <property type="match status" value="1"/>
</dbReference>
<dbReference type="GO" id="GO:0006355">
    <property type="term" value="P:regulation of DNA-templated transcription"/>
    <property type="evidence" value="ECO:0007669"/>
    <property type="project" value="InterPro"/>
</dbReference>
<evidence type="ECO:0000259" key="3">
    <source>
        <dbReference type="PROSITE" id="PS50006"/>
    </source>
</evidence>
<protein>
    <submittedName>
        <fullName evidence="5">Formate hydrogenlyase transcriptional activator</fullName>
    </submittedName>
</protein>
<proteinExistence type="predicted"/>
<keyword evidence="5" id="KW-0456">Lyase</keyword>
<dbReference type="AlphaFoldDB" id="A0A0C2CRG1"/>
<dbReference type="PROSITE" id="PS50006">
    <property type="entry name" value="FHA_DOMAIN"/>
    <property type="match status" value="1"/>
</dbReference>
<dbReference type="RefSeq" id="WP_052558124.1">
    <property type="nucleotide sequence ID" value="NZ_JMCC02000143.1"/>
</dbReference>
<dbReference type="Gene3D" id="2.60.200.20">
    <property type="match status" value="1"/>
</dbReference>
<name>A0A0C2CRG1_9BACT</name>
<dbReference type="InterPro" id="IPR000253">
    <property type="entry name" value="FHA_dom"/>
</dbReference>
<dbReference type="GO" id="GO:0005524">
    <property type="term" value="F:ATP binding"/>
    <property type="evidence" value="ECO:0007669"/>
    <property type="project" value="UniProtKB-KW"/>
</dbReference>
<feature type="domain" description="Sigma-54 factor interaction" evidence="4">
    <location>
        <begin position="159"/>
        <end position="379"/>
    </location>
</feature>
<evidence type="ECO:0000256" key="2">
    <source>
        <dbReference type="ARBA" id="ARBA00022840"/>
    </source>
</evidence>
<dbReference type="Pfam" id="PF25601">
    <property type="entry name" value="AAA_lid_14"/>
    <property type="match status" value="1"/>
</dbReference>
<dbReference type="InterPro" id="IPR002078">
    <property type="entry name" value="Sigma_54_int"/>
</dbReference>
<dbReference type="InterPro" id="IPR025943">
    <property type="entry name" value="Sigma_54_int_dom_ATP-bd_2"/>
</dbReference>
<evidence type="ECO:0000313" key="6">
    <source>
        <dbReference type="Proteomes" id="UP000031599"/>
    </source>
</evidence>
<dbReference type="PROSITE" id="PS50045">
    <property type="entry name" value="SIGMA54_INTERACT_4"/>
    <property type="match status" value="1"/>
</dbReference>
<evidence type="ECO:0000259" key="4">
    <source>
        <dbReference type="PROSITE" id="PS50045"/>
    </source>
</evidence>
<gene>
    <name evidence="5" type="ORF">DB30_01786</name>
</gene>
<dbReference type="PROSITE" id="PS00676">
    <property type="entry name" value="SIGMA54_INTERACT_2"/>
    <property type="match status" value="1"/>
</dbReference>
<dbReference type="SUPFAM" id="SSF49879">
    <property type="entry name" value="SMAD/FHA domain"/>
    <property type="match status" value="1"/>
</dbReference>
<evidence type="ECO:0000313" key="5">
    <source>
        <dbReference type="EMBL" id="KIG12240.1"/>
    </source>
</evidence>
<accession>A0A0C2CRG1</accession>
<dbReference type="PANTHER" id="PTHR32071">
    <property type="entry name" value="TRANSCRIPTIONAL REGULATORY PROTEIN"/>
    <property type="match status" value="1"/>
</dbReference>
<keyword evidence="2" id="KW-0067">ATP-binding</keyword>
<dbReference type="InterPro" id="IPR008984">
    <property type="entry name" value="SMAD_FHA_dom_sf"/>
</dbReference>
<dbReference type="InterPro" id="IPR027417">
    <property type="entry name" value="P-loop_NTPase"/>
</dbReference>
<dbReference type="Pfam" id="PF00498">
    <property type="entry name" value="FHA"/>
    <property type="match status" value="1"/>
</dbReference>
<dbReference type="Proteomes" id="UP000031599">
    <property type="component" value="Unassembled WGS sequence"/>
</dbReference>
<comment type="caution">
    <text evidence="5">The sequence shown here is derived from an EMBL/GenBank/DDBJ whole genome shotgun (WGS) entry which is preliminary data.</text>
</comment>
<reference evidence="5 6" key="1">
    <citation type="submission" date="2014-12" db="EMBL/GenBank/DDBJ databases">
        <title>Genome assembly of Enhygromyxa salina DSM 15201.</title>
        <authorList>
            <person name="Sharma G."/>
            <person name="Subramanian S."/>
        </authorList>
    </citation>
    <scope>NUCLEOTIDE SEQUENCE [LARGE SCALE GENOMIC DNA]</scope>
    <source>
        <strain evidence="5 6">DSM 15201</strain>
    </source>
</reference>
<dbReference type="Gene3D" id="1.10.8.60">
    <property type="match status" value="1"/>
</dbReference>
<dbReference type="Gene3D" id="3.40.50.300">
    <property type="entry name" value="P-loop containing nucleotide triphosphate hydrolases"/>
    <property type="match status" value="1"/>
</dbReference>
<dbReference type="SUPFAM" id="SSF52540">
    <property type="entry name" value="P-loop containing nucleoside triphosphate hydrolases"/>
    <property type="match status" value="1"/>
</dbReference>
<dbReference type="InterPro" id="IPR003593">
    <property type="entry name" value="AAA+_ATPase"/>
</dbReference>
<dbReference type="FunFam" id="3.40.50.300:FF:000006">
    <property type="entry name" value="DNA-binding transcriptional regulator NtrC"/>
    <property type="match status" value="1"/>
</dbReference>
<feature type="domain" description="FHA" evidence="3">
    <location>
        <begin position="51"/>
        <end position="115"/>
    </location>
</feature>
<dbReference type="Pfam" id="PF00158">
    <property type="entry name" value="Sigma54_activat"/>
    <property type="match status" value="1"/>
</dbReference>
<evidence type="ECO:0000256" key="1">
    <source>
        <dbReference type="ARBA" id="ARBA00022741"/>
    </source>
</evidence>
<sequence>MDVTIPEETLSDDSPLLGQGPAHAWLIFIGSSENDFRNAGGVWSLDGISKICFGRVSGSDLQAERVDSELSLRIPLGWVSGRHAEVRIVKSGSALEFDLCDLDSRNGTHIERQAIPGMARLLAGQVFEVGRSFWMIREITQHDVPPEHVRVLDPSGTSNPMLCGIQRTLLRLASSDVPLLLHGETGTGKEITARSVHKLSGRPGAFVATNLAALSDDRIDSILFGHKRGAFVGADEDRPGIFEQADKGTLFLDELGELSPAAQTKLHAALAEGRVMRIGEEKPRKFDVRVICSTLHDIRALVEAGKFRPDLYSRLAGFAATLPPLRRRREDLGVLTKVVYRSRAGTEVKIATRAFRRILSHSWPFNVRELHQTLATASILAGTNGEISRDLLDDILASRRDMPQSPESVSELRAKLVSELAKTGGDTAEVARALHREPKEIHRWIERFEIEPDAYR</sequence>
<dbReference type="EMBL" id="JMCC02000143">
    <property type="protein sequence ID" value="KIG12240.1"/>
    <property type="molecule type" value="Genomic_DNA"/>
</dbReference>
<keyword evidence="1" id="KW-0547">Nucleotide-binding</keyword>
<dbReference type="CDD" id="cd00060">
    <property type="entry name" value="FHA"/>
    <property type="match status" value="1"/>
</dbReference>
<organism evidence="5 6">
    <name type="scientific">Enhygromyxa salina</name>
    <dbReference type="NCBI Taxonomy" id="215803"/>
    <lineage>
        <taxon>Bacteria</taxon>
        <taxon>Pseudomonadati</taxon>
        <taxon>Myxococcota</taxon>
        <taxon>Polyangia</taxon>
        <taxon>Nannocystales</taxon>
        <taxon>Nannocystaceae</taxon>
        <taxon>Enhygromyxa</taxon>
    </lineage>
</organism>
<dbReference type="CDD" id="cd00009">
    <property type="entry name" value="AAA"/>
    <property type="match status" value="1"/>
</dbReference>
<dbReference type="InterPro" id="IPR058031">
    <property type="entry name" value="AAA_lid_NorR"/>
</dbReference>